<name>A0AA91IP10_9GAMM</name>
<dbReference type="PANTHER" id="PTHR35564:SF3">
    <property type="entry name" value="TYPE VI SECRETION SYSTEM BASEPLATE SUBUNIT TSSG"/>
    <property type="match status" value="1"/>
</dbReference>
<accession>A0AA91IP10</accession>
<dbReference type="EMBL" id="LXEX01000043">
    <property type="protein sequence ID" value="OAT58312.1"/>
    <property type="molecule type" value="Genomic_DNA"/>
</dbReference>
<dbReference type="Pfam" id="PF06996">
    <property type="entry name" value="T6SS_TssG"/>
    <property type="match status" value="1"/>
</dbReference>
<reference evidence="1 2" key="1">
    <citation type="submission" date="2016-04" db="EMBL/GenBank/DDBJ databases">
        <title>ATOL: Assembling a taxonomically balanced genome-scale reconstruction of the evolutionary history of the Enterobacteriaceae.</title>
        <authorList>
            <person name="Plunkett G.III."/>
            <person name="Neeno-Eckwall E.C."/>
            <person name="Glasner J.D."/>
            <person name="Perna N.T."/>
        </authorList>
    </citation>
    <scope>NUCLEOTIDE SEQUENCE [LARGE SCALE GENOMIC DNA]</scope>
    <source>
        <strain evidence="1 2">ATCC 12841</strain>
    </source>
</reference>
<sequence length="320" mass="36792">MTELTKIQHYNFYQLVELLYKIENRQVECDKGRLPSEEFIRFSSCASLGFPSSDVVSLKKDKRGYDLEVAFMGLHGSQSPMPGYYLERLAWEYAQQDGNLYHFIDFFNHRFLMLLHLAWRKYRYYIRYQADGNDGFSQMMFSLVGLGSRTLRDVIPVNHSKMLAYSGLLAAPGRSPDVVSGLISHCFDLPNVEVESWQYRRVPIVLHQQNRLGELNSDLRGNFVIGDYSPDVCGKFTLCIHDLSHAHFLRFLPNGDLYRPLVTFVAFILRDQLAWDLQLGLAPKQSVRTCLGHDKGCLLGWTTFLGQPPVIPRVIISVQE</sequence>
<gene>
    <name evidence="1" type="ORF">M993_02847</name>
</gene>
<comment type="caution">
    <text evidence="1">The sequence shown here is derived from an EMBL/GenBank/DDBJ whole genome shotgun (WGS) entry which is preliminary data.</text>
</comment>
<dbReference type="AlphaFoldDB" id="A0AA91IP10"/>
<dbReference type="PANTHER" id="PTHR35564">
    <property type="match status" value="1"/>
</dbReference>
<proteinExistence type="predicted"/>
<evidence type="ECO:0000313" key="2">
    <source>
        <dbReference type="Proteomes" id="UP000078431"/>
    </source>
</evidence>
<keyword evidence="2" id="KW-1185">Reference proteome</keyword>
<protein>
    <submittedName>
        <fullName evidence="1">ImpH/VasB family protein</fullName>
    </submittedName>
</protein>
<evidence type="ECO:0000313" key="1">
    <source>
        <dbReference type="EMBL" id="OAT58312.1"/>
    </source>
</evidence>
<dbReference type="InterPro" id="IPR010732">
    <property type="entry name" value="T6SS_TssG-like"/>
</dbReference>
<organism evidence="1 2">
    <name type="scientific">Obesumbacterium proteus ATCC 12841</name>
    <dbReference type="NCBI Taxonomy" id="1354268"/>
    <lineage>
        <taxon>Bacteria</taxon>
        <taxon>Pseudomonadati</taxon>
        <taxon>Pseudomonadota</taxon>
        <taxon>Gammaproteobacteria</taxon>
        <taxon>Enterobacterales</taxon>
        <taxon>Hafniaceae</taxon>
        <taxon>Obesumbacterium</taxon>
    </lineage>
</organism>
<dbReference type="NCBIfam" id="TIGR03347">
    <property type="entry name" value="VI_chp_1"/>
    <property type="match status" value="1"/>
</dbReference>
<dbReference type="RefSeq" id="WP_082790899.1">
    <property type="nucleotide sequence ID" value="NZ_LXEX01000043.1"/>
</dbReference>
<dbReference type="Proteomes" id="UP000078431">
    <property type="component" value="Unassembled WGS sequence"/>
</dbReference>